<evidence type="ECO:0000256" key="9">
    <source>
        <dbReference type="ARBA" id="ARBA00060399"/>
    </source>
</evidence>
<evidence type="ECO:0000256" key="2">
    <source>
        <dbReference type="ARBA" id="ARBA00022603"/>
    </source>
</evidence>
<evidence type="ECO:0000313" key="12">
    <source>
        <dbReference type="Proteomes" id="UP000295252"/>
    </source>
</evidence>
<dbReference type="OMA" id="KGPIAVW"/>
<dbReference type="PANTHER" id="PTHR10108">
    <property type="entry name" value="SAM-DEPENDENT METHYLTRANSFERASE"/>
    <property type="match status" value="1"/>
</dbReference>
<dbReference type="Gramene" id="CDP19269">
    <property type="protein sequence ID" value="CDP19269"/>
    <property type="gene ID" value="GSCOC_T00000040001"/>
</dbReference>
<evidence type="ECO:0000256" key="6">
    <source>
        <dbReference type="ARBA" id="ARBA00022989"/>
    </source>
</evidence>
<dbReference type="InParanoid" id="A0A068VFF1"/>
<dbReference type="CDD" id="cd02440">
    <property type="entry name" value="AdoMet_MTases"/>
    <property type="match status" value="1"/>
</dbReference>
<reference evidence="12" key="1">
    <citation type="journal article" date="2014" name="Science">
        <title>The coffee genome provides insight into the convergent evolution of caffeine biosynthesis.</title>
        <authorList>
            <person name="Denoeud F."/>
            <person name="Carretero-Paulet L."/>
            <person name="Dereeper A."/>
            <person name="Droc G."/>
            <person name="Guyot R."/>
            <person name="Pietrella M."/>
            <person name="Zheng C."/>
            <person name="Alberti A."/>
            <person name="Anthony F."/>
            <person name="Aprea G."/>
            <person name="Aury J.M."/>
            <person name="Bento P."/>
            <person name="Bernard M."/>
            <person name="Bocs S."/>
            <person name="Campa C."/>
            <person name="Cenci A."/>
            <person name="Combes M.C."/>
            <person name="Crouzillat D."/>
            <person name="Da Silva C."/>
            <person name="Daddiego L."/>
            <person name="De Bellis F."/>
            <person name="Dussert S."/>
            <person name="Garsmeur O."/>
            <person name="Gayraud T."/>
            <person name="Guignon V."/>
            <person name="Jahn K."/>
            <person name="Jamilloux V."/>
            <person name="Joet T."/>
            <person name="Labadie K."/>
            <person name="Lan T."/>
            <person name="Leclercq J."/>
            <person name="Lepelley M."/>
            <person name="Leroy T."/>
            <person name="Li L.T."/>
            <person name="Librado P."/>
            <person name="Lopez L."/>
            <person name="Munoz A."/>
            <person name="Noel B."/>
            <person name="Pallavicini A."/>
            <person name="Perrotta G."/>
            <person name="Poncet V."/>
            <person name="Pot D."/>
            <person name="Priyono X."/>
            <person name="Rigoreau M."/>
            <person name="Rouard M."/>
            <person name="Rozas J."/>
            <person name="Tranchant-Dubreuil C."/>
            <person name="VanBuren R."/>
            <person name="Zhang Q."/>
            <person name="Andrade A.C."/>
            <person name="Argout X."/>
            <person name="Bertrand B."/>
            <person name="de Kochko A."/>
            <person name="Graziosi G."/>
            <person name="Henry R.J."/>
            <person name="Jayarama X."/>
            <person name="Ming R."/>
            <person name="Nagai C."/>
            <person name="Rounsley S."/>
            <person name="Sankoff D."/>
            <person name="Giuliano G."/>
            <person name="Albert V.A."/>
            <person name="Wincker P."/>
            <person name="Lashermes P."/>
        </authorList>
    </citation>
    <scope>NUCLEOTIDE SEQUENCE [LARGE SCALE GENOMIC DNA]</scope>
    <source>
        <strain evidence="12">cv. DH200-94</strain>
    </source>
</reference>
<keyword evidence="4" id="KW-0812">Transmembrane</keyword>
<dbReference type="Pfam" id="PF03141">
    <property type="entry name" value="Methyltransf_29"/>
    <property type="match status" value="1"/>
</dbReference>
<comment type="similarity">
    <text evidence="1 10">Belongs to the methyltransferase superfamily.</text>
</comment>
<name>A0A068VFF1_COFCA</name>
<dbReference type="SUPFAM" id="SSF53335">
    <property type="entry name" value="S-adenosyl-L-methionine-dependent methyltransferases"/>
    <property type="match status" value="2"/>
</dbReference>
<dbReference type="InterPro" id="IPR029063">
    <property type="entry name" value="SAM-dependent_MTases_sf"/>
</dbReference>
<dbReference type="EMBL" id="HG739487">
    <property type="protein sequence ID" value="CDP19269.1"/>
    <property type="molecule type" value="Genomic_DNA"/>
</dbReference>
<dbReference type="AlphaFoldDB" id="A0A068VFF1"/>
<dbReference type="Proteomes" id="UP000295252">
    <property type="component" value="Chromosome V"/>
</dbReference>
<dbReference type="PhylomeDB" id="A0A068VFF1"/>
<dbReference type="GO" id="GO:0032259">
    <property type="term" value="P:methylation"/>
    <property type="evidence" value="ECO:0007669"/>
    <property type="project" value="UniProtKB-KW"/>
</dbReference>
<dbReference type="Gene3D" id="3.40.50.150">
    <property type="entry name" value="Vaccinia Virus protein VP39"/>
    <property type="match status" value="1"/>
</dbReference>
<evidence type="ECO:0000256" key="1">
    <source>
        <dbReference type="ARBA" id="ARBA00008361"/>
    </source>
</evidence>
<proteinExistence type="inferred from homology"/>
<sequence length="627" mass="72327">MPTLPSPATFKSPAQNLLRKPLCKILLLTIFCSFSYFIGSYTNAPYSSFSHSTARLEDTNCEFQVKKYSLNTSRKGVQESLNFEPKHTLVFPLEDTPESQHLPYPPCPKNYTNYCPCQDYNKERLFSAERRFHKERHCPEKGEKLRCLVPKPAGYKRPFSWPMSRDYAWFKNVPFKSLIESKKTQNWVRLEGARLFFPGGGTSFPQGVKGYIDQLKRVVPLNAGAIRTVLDVGCGVASFGASLMDYDILTVSIAPRDVHEAQVQFALERGVPALLGVLSTYRLPFPSRCFDMIHCSRCLVQWTDYGGLYLMEIDRLLRPGGYWVLSGPPIGWKISYKGWERKASDLEMEQKKLEDLARRLCWKKIRESGPIAVWQKPTNHLHCASKLKTWKAPKFCVDDYPDHGWYMKMEACITPLPKVEHIRHTSGGSLEKWPTRLKTVPPRIRSATIEGITTKTFNEDDQLWKRRVSYYGSVLKYLNRGRYRNIMDMNSGLGGFAAALSQYPVWVMNVVPYHAKNNTLGIVYERGLVGTYMNWCEPFSTYPRTYDLIHADGLFSMYMDKCEILDILFEMYRILRPEGAIIIRDHVDVIVKITKVTDRMKWNSKISHNEISSFHPEKILFIDNSQQ</sequence>
<evidence type="ECO:0000256" key="5">
    <source>
        <dbReference type="ARBA" id="ARBA00022968"/>
    </source>
</evidence>
<keyword evidence="7" id="KW-0472">Membrane</keyword>
<accession>A0A068VFF1</accession>
<keyword evidence="12" id="KW-1185">Reference proteome</keyword>
<dbReference type="OrthoDB" id="2013972at2759"/>
<evidence type="ECO:0000256" key="10">
    <source>
        <dbReference type="RuleBase" id="RU366043"/>
    </source>
</evidence>
<dbReference type="STRING" id="49390.A0A068VFF1"/>
<protein>
    <recommendedName>
        <fullName evidence="10">Methyltransferase</fullName>
        <ecNumber evidence="10">2.1.1.-</ecNumber>
    </recommendedName>
</protein>
<dbReference type="PANTHER" id="PTHR10108:SF968">
    <property type="entry name" value="METHYLTRANSFERASE PMT19-RELATED"/>
    <property type="match status" value="1"/>
</dbReference>
<keyword evidence="6" id="KW-1133">Transmembrane helix</keyword>
<keyword evidence="3 10" id="KW-0808">Transferase</keyword>
<comment type="subcellular location">
    <subcellularLocation>
        <location evidence="9">Endomembrane system</location>
        <topology evidence="9">Single-pass type II membrane protein</topology>
    </subcellularLocation>
    <subcellularLocation>
        <location evidence="10">Membrane</location>
        <topology evidence="10">Single-pass type II membrane protein</topology>
    </subcellularLocation>
</comment>
<dbReference type="InterPro" id="IPR004159">
    <property type="entry name" value="Put_SAM_MeTrfase"/>
</dbReference>
<dbReference type="FunFam" id="3.40.50.150:FF:000076">
    <property type="entry name" value="probable methyltransferase PMT21"/>
    <property type="match status" value="1"/>
</dbReference>
<keyword evidence="8 10" id="KW-0325">Glycoprotein</keyword>
<evidence type="ECO:0000313" key="11">
    <source>
        <dbReference type="EMBL" id="CDP19269.1"/>
    </source>
</evidence>
<dbReference type="GO" id="GO:0005802">
    <property type="term" value="C:trans-Golgi network"/>
    <property type="evidence" value="ECO:0007669"/>
    <property type="project" value="TreeGrafter"/>
</dbReference>
<evidence type="ECO:0000256" key="3">
    <source>
        <dbReference type="ARBA" id="ARBA00022679"/>
    </source>
</evidence>
<keyword evidence="2 10" id="KW-0489">Methyltransferase</keyword>
<dbReference type="GO" id="GO:0005768">
    <property type="term" value="C:endosome"/>
    <property type="evidence" value="ECO:0007669"/>
    <property type="project" value="TreeGrafter"/>
</dbReference>
<evidence type="ECO:0000256" key="4">
    <source>
        <dbReference type="ARBA" id="ARBA00022692"/>
    </source>
</evidence>
<dbReference type="GO" id="GO:0008168">
    <property type="term" value="F:methyltransferase activity"/>
    <property type="evidence" value="ECO:0007669"/>
    <property type="project" value="UniProtKB-UniRule"/>
</dbReference>
<dbReference type="GO" id="GO:0016020">
    <property type="term" value="C:membrane"/>
    <property type="evidence" value="ECO:0007669"/>
    <property type="project" value="UniProtKB-SubCell"/>
</dbReference>
<keyword evidence="5 10" id="KW-0735">Signal-anchor</keyword>
<evidence type="ECO:0000256" key="8">
    <source>
        <dbReference type="ARBA" id="ARBA00023180"/>
    </source>
</evidence>
<evidence type="ECO:0000256" key="7">
    <source>
        <dbReference type="ARBA" id="ARBA00023136"/>
    </source>
</evidence>
<organism evidence="11 12">
    <name type="scientific">Coffea canephora</name>
    <name type="common">Robusta coffee</name>
    <dbReference type="NCBI Taxonomy" id="49390"/>
    <lineage>
        <taxon>Eukaryota</taxon>
        <taxon>Viridiplantae</taxon>
        <taxon>Streptophyta</taxon>
        <taxon>Embryophyta</taxon>
        <taxon>Tracheophyta</taxon>
        <taxon>Spermatophyta</taxon>
        <taxon>Magnoliopsida</taxon>
        <taxon>eudicotyledons</taxon>
        <taxon>Gunneridae</taxon>
        <taxon>Pentapetalae</taxon>
        <taxon>asterids</taxon>
        <taxon>lamiids</taxon>
        <taxon>Gentianales</taxon>
        <taxon>Rubiaceae</taxon>
        <taxon>Ixoroideae</taxon>
        <taxon>Gardenieae complex</taxon>
        <taxon>Bertiereae - Coffeeae clade</taxon>
        <taxon>Coffeeae</taxon>
        <taxon>Coffea</taxon>
    </lineage>
</organism>
<dbReference type="EC" id="2.1.1.-" evidence="10"/>
<gene>
    <name evidence="11" type="ORF">GSCOC_T00000040001</name>
</gene>